<evidence type="ECO:0000313" key="1">
    <source>
        <dbReference type="EMBL" id="GJE97107.1"/>
    </source>
</evidence>
<reference evidence="1 2" key="1">
    <citation type="submission" date="2021-08" db="EMBL/GenBank/DDBJ databases">
        <title>Draft Genome Sequence of Phanerochaete sordida strain YK-624.</title>
        <authorList>
            <person name="Mori T."/>
            <person name="Dohra H."/>
            <person name="Suzuki T."/>
            <person name="Kawagishi H."/>
            <person name="Hirai H."/>
        </authorList>
    </citation>
    <scope>NUCLEOTIDE SEQUENCE [LARGE SCALE GENOMIC DNA]</scope>
    <source>
        <strain evidence="1 2">YK-624</strain>
    </source>
</reference>
<dbReference type="EMBL" id="BPQB01000067">
    <property type="protein sequence ID" value="GJE97107.1"/>
    <property type="molecule type" value="Genomic_DNA"/>
</dbReference>
<accession>A0A9P3LKC4</accession>
<evidence type="ECO:0000313" key="2">
    <source>
        <dbReference type="Proteomes" id="UP000703269"/>
    </source>
</evidence>
<gene>
    <name evidence="1" type="ORF">PsYK624_133180</name>
</gene>
<sequence>MRNESESPPHIHLSISFVILDPCSAIRSPMTSRGSWTTGPLSATGESDASNDLNCRLRSYAVFHSSSYDCFTEGTSTSPKDQHCTYHVFVQHANIHVTDQGVRVGLVYMPSNCRICDVDTTSR</sequence>
<keyword evidence="2" id="KW-1185">Reference proteome</keyword>
<name>A0A9P3LKC4_9APHY</name>
<comment type="caution">
    <text evidence="1">The sequence shown here is derived from an EMBL/GenBank/DDBJ whole genome shotgun (WGS) entry which is preliminary data.</text>
</comment>
<organism evidence="1 2">
    <name type="scientific">Phanerochaete sordida</name>
    <dbReference type="NCBI Taxonomy" id="48140"/>
    <lineage>
        <taxon>Eukaryota</taxon>
        <taxon>Fungi</taxon>
        <taxon>Dikarya</taxon>
        <taxon>Basidiomycota</taxon>
        <taxon>Agaricomycotina</taxon>
        <taxon>Agaricomycetes</taxon>
        <taxon>Polyporales</taxon>
        <taxon>Phanerochaetaceae</taxon>
        <taxon>Phanerochaete</taxon>
    </lineage>
</organism>
<dbReference type="Proteomes" id="UP000703269">
    <property type="component" value="Unassembled WGS sequence"/>
</dbReference>
<dbReference type="AlphaFoldDB" id="A0A9P3LKC4"/>
<proteinExistence type="predicted"/>
<protein>
    <submittedName>
        <fullName evidence="1">Uncharacterized protein</fullName>
    </submittedName>
</protein>